<comment type="caution">
    <text evidence="1">The sequence shown here is derived from an EMBL/GenBank/DDBJ whole genome shotgun (WGS) entry which is preliminary data.</text>
</comment>
<organism evidence="1 2">
    <name type="scientific">Wickerhamomyces ciferrii (strain ATCC 14091 / BCRC 22168 / CBS 111 / JCM 3599 / NBRC 0793 / NRRL Y-1031 F-60-10)</name>
    <name type="common">Yeast</name>
    <name type="synonym">Pichia ciferrii</name>
    <dbReference type="NCBI Taxonomy" id="1206466"/>
    <lineage>
        <taxon>Eukaryota</taxon>
        <taxon>Fungi</taxon>
        <taxon>Dikarya</taxon>
        <taxon>Ascomycota</taxon>
        <taxon>Saccharomycotina</taxon>
        <taxon>Saccharomycetes</taxon>
        <taxon>Phaffomycetales</taxon>
        <taxon>Wickerhamomycetaceae</taxon>
        <taxon>Wickerhamomyces</taxon>
    </lineage>
</organism>
<keyword evidence="2" id="KW-1185">Reference proteome</keyword>
<proteinExistence type="predicted"/>
<gene>
    <name evidence="1" type="ORF">BN7_799</name>
</gene>
<reference evidence="1 2" key="1">
    <citation type="journal article" date="2012" name="Eukaryot. Cell">
        <title>Draft genome sequence of Wickerhamomyces ciferrii NRRL Y-1031 F-60-10.</title>
        <authorList>
            <person name="Schneider J."/>
            <person name="Andrea H."/>
            <person name="Blom J."/>
            <person name="Jaenicke S."/>
            <person name="Ruckert C."/>
            <person name="Schorsch C."/>
            <person name="Szczepanowski R."/>
            <person name="Farwick M."/>
            <person name="Goesmann A."/>
            <person name="Puhler A."/>
            <person name="Schaffer S."/>
            <person name="Tauch A."/>
            <person name="Kohler T."/>
            <person name="Brinkrolf K."/>
        </authorList>
    </citation>
    <scope>NUCLEOTIDE SEQUENCE [LARGE SCALE GENOMIC DNA]</scope>
    <source>
        <strain evidence="2">ATCC 14091 / BCRC 22168 / CBS 111 / JCM 3599 / NBRC 0793 / NRRL Y-1031 F-60-10</strain>
    </source>
</reference>
<sequence>MLLLNSIRQALRLGNRLPASLPVVVPKRNALRNKLRPIPQEQDEGKHEIQVKAGPLYDLVRPSSVNRFPRDSAGNVLLGIKAVHDSNAYKRDFRITEYFYKLQRKLENYRPLYSRDYFHLKDFLENVNVQLGPGGHELLLNLMVYIVENNPNHIIDKAILIELSKAFISKDLKLEFRLLVNYKLVLEMLESRRYFDKLNPKDILQIVYKPFITPMKKSNYLTRVQTIENALKFIDMNSMENYQHEKYLKTLKQDLVDTLTMSIETMDLEKIDSFWEILTTNYTKISPEEFHNLFNASLQSSEYEMILRLLSTGKFASMAQGISQLQKIQLARLYASKGDIDGFFKVFKYDKTSNTPLEKSQIVEVFYNCDLPIHDIFKLVNYLSNKEENLVTRDYEFLVKWIKEPLINLPKLQVLDVIESFDFSIIENSELNDNVKTLYMNLYLKAITKLTNSSGVIDAYCQLPLALANLETFQIILNSFSANPMNHPETSSEIFRFAHNYCKLQFTSKEYAILINNCFNLKRDDFDLKQLVYYLYNYFTKLKTTTLDNKIYELIHIESIDSDVRDLKDNSLRRSRYTKYEEIAKILLAHDKEILMDPIDLLDSLRSKDVINSMHFNDFDPKKMSIDEYFEYYYDPIDKKHQNPYDSRDSNQLRKRHDLYYNSVEE</sequence>
<dbReference type="HOGENOM" id="CLU_412333_0_0_1"/>
<name>K0KGH0_WICCF</name>
<dbReference type="Proteomes" id="UP000009328">
    <property type="component" value="Unassembled WGS sequence"/>
</dbReference>
<evidence type="ECO:0000313" key="1">
    <source>
        <dbReference type="EMBL" id="CCH41262.1"/>
    </source>
</evidence>
<accession>K0KGH0</accession>
<protein>
    <submittedName>
        <fullName evidence="1">Uncharacterized protein</fullName>
    </submittedName>
</protein>
<dbReference type="AlphaFoldDB" id="K0KGH0"/>
<dbReference type="EMBL" id="CAIF01000014">
    <property type="protein sequence ID" value="CCH41262.1"/>
    <property type="molecule type" value="Genomic_DNA"/>
</dbReference>
<evidence type="ECO:0000313" key="2">
    <source>
        <dbReference type="Proteomes" id="UP000009328"/>
    </source>
</evidence>
<dbReference type="InParanoid" id="K0KGH0"/>